<accession>A0A484LWK2</accession>
<name>A0A484LWK2_9ASTE</name>
<evidence type="ECO:0000256" key="1">
    <source>
        <dbReference type="SAM" id="MobiDB-lite"/>
    </source>
</evidence>
<reference evidence="2 3" key="1">
    <citation type="submission" date="2018-04" db="EMBL/GenBank/DDBJ databases">
        <authorList>
            <person name="Vogel A."/>
        </authorList>
    </citation>
    <scope>NUCLEOTIDE SEQUENCE [LARGE SCALE GENOMIC DNA]</scope>
</reference>
<evidence type="ECO:0000313" key="2">
    <source>
        <dbReference type="EMBL" id="VFQ80903.1"/>
    </source>
</evidence>
<organism evidence="2 3">
    <name type="scientific">Cuscuta campestris</name>
    <dbReference type="NCBI Taxonomy" id="132261"/>
    <lineage>
        <taxon>Eukaryota</taxon>
        <taxon>Viridiplantae</taxon>
        <taxon>Streptophyta</taxon>
        <taxon>Embryophyta</taxon>
        <taxon>Tracheophyta</taxon>
        <taxon>Spermatophyta</taxon>
        <taxon>Magnoliopsida</taxon>
        <taxon>eudicotyledons</taxon>
        <taxon>Gunneridae</taxon>
        <taxon>Pentapetalae</taxon>
        <taxon>asterids</taxon>
        <taxon>lamiids</taxon>
        <taxon>Solanales</taxon>
        <taxon>Convolvulaceae</taxon>
        <taxon>Cuscuteae</taxon>
        <taxon>Cuscuta</taxon>
        <taxon>Cuscuta subgen. Grammica</taxon>
        <taxon>Cuscuta sect. Cleistogrammica</taxon>
    </lineage>
</organism>
<proteinExistence type="predicted"/>
<evidence type="ECO:0000313" key="3">
    <source>
        <dbReference type="Proteomes" id="UP000595140"/>
    </source>
</evidence>
<dbReference type="AlphaFoldDB" id="A0A484LWK2"/>
<feature type="region of interest" description="Disordered" evidence="1">
    <location>
        <begin position="1"/>
        <end position="152"/>
    </location>
</feature>
<gene>
    <name evidence="2" type="ORF">CCAM_LOCUS22679</name>
</gene>
<feature type="compositionally biased region" description="Basic and acidic residues" evidence="1">
    <location>
        <begin position="129"/>
        <end position="145"/>
    </location>
</feature>
<protein>
    <submittedName>
        <fullName evidence="2">Uncharacterized protein</fullName>
    </submittedName>
</protein>
<dbReference type="Proteomes" id="UP000595140">
    <property type="component" value="Unassembled WGS sequence"/>
</dbReference>
<dbReference type="EMBL" id="OOIL02002225">
    <property type="protein sequence ID" value="VFQ80903.1"/>
    <property type="molecule type" value="Genomic_DNA"/>
</dbReference>
<feature type="compositionally biased region" description="Polar residues" evidence="1">
    <location>
        <begin position="99"/>
        <end position="110"/>
    </location>
</feature>
<keyword evidence="3" id="KW-1185">Reference proteome</keyword>
<sequence length="188" mass="21680">MYYRNSEEQEAEYMASLDIPGDHSHTPIDIPPKTHFSPLKEPQQPVSATPIPPFHIPHSPLSPAAQPFLPGAKDCSQPKEVQPHFLGCSNSDNDDLDRSQWNVSYNSGSEKQTKLSFKPFLEESEEEWVTDRGSEDEPDWHARKETSKRRNQRKFEQLCLQFKDSPTPRRSKRLIDLKTRLIQEKGLL</sequence>